<dbReference type="NCBIfam" id="TIGR04183">
    <property type="entry name" value="Por_Secre_tail"/>
    <property type="match status" value="1"/>
</dbReference>
<protein>
    <recommendedName>
        <fullName evidence="5">Secretion system C-terminal sorting domain-containing protein</fullName>
    </recommendedName>
</protein>
<dbReference type="OrthoDB" id="1652165at2"/>
<evidence type="ECO:0008006" key="5">
    <source>
        <dbReference type="Google" id="ProtNLM"/>
    </source>
</evidence>
<name>A0A401XK30_9FLAO</name>
<accession>A0A401XK30</accession>
<dbReference type="SUPFAM" id="SSF49344">
    <property type="entry name" value="CBD9-like"/>
    <property type="match status" value="1"/>
</dbReference>
<gene>
    <name evidence="3" type="ORF">JCM31826_08790</name>
</gene>
<dbReference type="EMBL" id="BHZE01000006">
    <property type="protein sequence ID" value="GCD77397.1"/>
    <property type="molecule type" value="Genomic_DNA"/>
</dbReference>
<dbReference type="Proteomes" id="UP000286715">
    <property type="component" value="Unassembled WGS sequence"/>
</dbReference>
<keyword evidence="1" id="KW-0732">Signal</keyword>
<feature type="compositionally biased region" description="Polar residues" evidence="2">
    <location>
        <begin position="20"/>
        <end position="31"/>
    </location>
</feature>
<dbReference type="RefSeq" id="WP_124397458.1">
    <property type="nucleotide sequence ID" value="NZ_BHZE01000006.1"/>
</dbReference>
<dbReference type="AlphaFoldDB" id="A0A401XK30"/>
<evidence type="ECO:0000256" key="1">
    <source>
        <dbReference type="ARBA" id="ARBA00022729"/>
    </source>
</evidence>
<dbReference type="Gene3D" id="2.60.40.1190">
    <property type="match status" value="1"/>
</dbReference>
<keyword evidence="4" id="KW-1185">Reference proteome</keyword>
<sequence>MKRIIPFFFVVIGSQAQFISSPPNRDGSISTGEYGDHTNGRNAWSDGTRTWYMTWDNTNLYLAVNSNGNATDDEFVIYIDTDPQTPVNGGSNSNGSLAGINFDGVEYTRLPFRANFLAYIRNGYHQHRTHNGSGGWNSNVDNSTDIVKTTSGNLQEIAINWSLMGGRPSSFNFIIYLNGGTAYGGTSITGASADGGTASDLTGRQYFSIESTGDGSSTPPFSRLCYVNQIASNNISAYGSSFFGVTVADNQTTTLNTNLTIESFLRVEGGCTWTVSGDRTVTFTGSTATLFNSGFMNANPSFGNTANYDIGNGTDATILTLEGLSNIDVFNFNIKNSSTCRINGRQLRTGNTGTITVENGGVLEANATNSILAEWGGTSNVTINSGGLLRVTSGSNLDITTDNLTNNASEGILIEANSLTSYGALRFTSSYSGTGTVTQQRYLRSGTGNAGWNAISASMNASTASHFGTIGTDVHVNTKNLYRWDGSEWVNITNGSSTITPGIGYYGFVGTNGIQTTGDVYNFTGTPNTSITAPSLTFDNPGSGVTFTISGSTSNQGWNLIGNPFTCPLDFNTFTRTNVDDAFYIFTGTGYHSYAGGGLPNLLIGPMQAFWVKANAASPSLGTSWSMSSNGSVHSNPDLHRGTSIEDFFVLDVEDANDSEKTDRLTISIHNSATDDFDNEWDAWKLRNSAGYPNIYTKYNNNAMAINAVPYASGLKTFDVGFISTLHNHPYTIHLRDQYLTNGYGVYLEDKKLNLTHDFKNGAYTFINDTIFKDRFILKFSAIDPLSTNQAEVPKASPYQAWVHDGQIHLKGFENLGRTTLKVTDMTGKVIKVWNVDIAEGATTTFALPNLAKGVYVLNIVAGNNSKNIKFIY</sequence>
<evidence type="ECO:0000313" key="3">
    <source>
        <dbReference type="EMBL" id="GCD77397.1"/>
    </source>
</evidence>
<feature type="region of interest" description="Disordered" evidence="2">
    <location>
        <begin position="20"/>
        <end position="40"/>
    </location>
</feature>
<evidence type="ECO:0000313" key="4">
    <source>
        <dbReference type="Proteomes" id="UP000286715"/>
    </source>
</evidence>
<dbReference type="InterPro" id="IPR026444">
    <property type="entry name" value="Secre_tail"/>
</dbReference>
<proteinExistence type="predicted"/>
<organism evidence="3 4">
    <name type="scientific">Thermaurantimonas aggregans</name>
    <dbReference type="NCBI Taxonomy" id="2173829"/>
    <lineage>
        <taxon>Bacteria</taxon>
        <taxon>Pseudomonadati</taxon>
        <taxon>Bacteroidota</taxon>
        <taxon>Flavobacteriia</taxon>
        <taxon>Flavobacteriales</taxon>
        <taxon>Schleiferiaceae</taxon>
        <taxon>Thermaurantimonas</taxon>
    </lineage>
</organism>
<reference evidence="3 4" key="1">
    <citation type="submission" date="2018-11" db="EMBL/GenBank/DDBJ databases">
        <title>Schleiferia aggregans sp. nov., a moderately thermophilic heterotrophic bacterium isolated from microbial mats at a terrestrial hot spring.</title>
        <authorList>
            <person name="Iino T."/>
            <person name="Ohkuma M."/>
            <person name="Haruta S."/>
        </authorList>
    </citation>
    <scope>NUCLEOTIDE SEQUENCE [LARGE SCALE GENOMIC DNA]</scope>
    <source>
        <strain evidence="3 4">LA</strain>
    </source>
</reference>
<evidence type="ECO:0000256" key="2">
    <source>
        <dbReference type="SAM" id="MobiDB-lite"/>
    </source>
</evidence>
<comment type="caution">
    <text evidence="3">The sequence shown here is derived from an EMBL/GenBank/DDBJ whole genome shotgun (WGS) entry which is preliminary data.</text>
</comment>